<organism evidence="3 4">
    <name type="scientific">Pseudonocardia alni subsp. carboxydivorans</name>
    <dbReference type="NCBI Taxonomy" id="415010"/>
    <lineage>
        <taxon>Bacteria</taxon>
        <taxon>Bacillati</taxon>
        <taxon>Actinomycetota</taxon>
        <taxon>Actinomycetes</taxon>
        <taxon>Pseudonocardiales</taxon>
        <taxon>Pseudonocardiaceae</taxon>
        <taxon>Pseudonocardia</taxon>
    </lineage>
</organism>
<feature type="transmembrane region" description="Helical" evidence="2">
    <location>
        <begin position="105"/>
        <end position="128"/>
    </location>
</feature>
<evidence type="ECO:0000313" key="4">
    <source>
        <dbReference type="Proteomes" id="UP001367513"/>
    </source>
</evidence>
<dbReference type="RefSeq" id="WP_346108444.1">
    <property type="nucleotide sequence ID" value="NZ_BAAAOD010000090.1"/>
</dbReference>
<comment type="caution">
    <text evidence="3">The sequence shown here is derived from an EMBL/GenBank/DDBJ whole genome shotgun (WGS) entry which is preliminary data.</text>
</comment>
<keyword evidence="2" id="KW-0812">Transmembrane</keyword>
<feature type="region of interest" description="Disordered" evidence="1">
    <location>
        <begin position="1"/>
        <end position="29"/>
    </location>
</feature>
<reference evidence="3 4" key="1">
    <citation type="submission" date="2024-03" db="EMBL/GenBank/DDBJ databases">
        <title>Draft genome sequence of Pseudonocardia carboxydivorans JCM 14827.</title>
        <authorList>
            <person name="Duangmal K."/>
        </authorList>
    </citation>
    <scope>NUCLEOTIDE SEQUENCE [LARGE SCALE GENOMIC DNA]</scope>
    <source>
        <strain evidence="3 4">JCM 14827</strain>
    </source>
</reference>
<gene>
    <name evidence="3" type="ORF">WG925_00690</name>
</gene>
<feature type="compositionally biased region" description="Polar residues" evidence="1">
    <location>
        <begin position="1"/>
        <end position="13"/>
    </location>
</feature>
<keyword evidence="2" id="KW-0472">Membrane</keyword>
<keyword evidence="2" id="KW-1133">Transmembrane helix</keyword>
<sequence length="223" mass="22406">MATEPISTTTPPTALTRDPAASGPAVPAPACPPAGPAAATVRRAGVGLCAGAVAFAAGLAASTAVQDPASLWSHVGGLLFQGGLWGLLVVLYRTRATGDGRFGRGLLWTVAALLVPATVSSAVSLVAPPAATGATWYLLLDVCWPLSMLGMAVIGVTVAVVGRYRGALRWWPMVAESWALVTVPTVALAGPVAGGVVGTVHALLGYGVLGLLLARRPELTGRS</sequence>
<protein>
    <submittedName>
        <fullName evidence="3">Uncharacterized protein</fullName>
    </submittedName>
</protein>
<dbReference type="Proteomes" id="UP001367513">
    <property type="component" value="Unassembled WGS sequence"/>
</dbReference>
<evidence type="ECO:0000256" key="1">
    <source>
        <dbReference type="SAM" id="MobiDB-lite"/>
    </source>
</evidence>
<dbReference type="EMBL" id="JBBPIX010000001">
    <property type="protein sequence ID" value="MEK6462245.1"/>
    <property type="molecule type" value="Genomic_DNA"/>
</dbReference>
<feature type="transmembrane region" description="Helical" evidence="2">
    <location>
        <begin position="44"/>
        <end position="65"/>
    </location>
</feature>
<accession>A0ABU9A796</accession>
<feature type="transmembrane region" description="Helical" evidence="2">
    <location>
        <begin position="71"/>
        <end position="93"/>
    </location>
</feature>
<feature type="transmembrane region" description="Helical" evidence="2">
    <location>
        <begin position="196"/>
        <end position="214"/>
    </location>
</feature>
<name>A0ABU9A796_PSEA5</name>
<keyword evidence="4" id="KW-1185">Reference proteome</keyword>
<evidence type="ECO:0000256" key="2">
    <source>
        <dbReference type="SAM" id="Phobius"/>
    </source>
</evidence>
<evidence type="ECO:0000313" key="3">
    <source>
        <dbReference type="EMBL" id="MEK6462245.1"/>
    </source>
</evidence>
<proteinExistence type="predicted"/>
<feature type="transmembrane region" description="Helical" evidence="2">
    <location>
        <begin position="173"/>
        <end position="190"/>
    </location>
</feature>
<feature type="transmembrane region" description="Helical" evidence="2">
    <location>
        <begin position="134"/>
        <end position="161"/>
    </location>
</feature>